<proteinExistence type="inferred from homology"/>
<dbReference type="PATRIC" id="fig|1562970.3.peg.1795"/>
<dbReference type="CDD" id="cd00653">
    <property type="entry name" value="RNA_pol_B_RPB2"/>
    <property type="match status" value="1"/>
</dbReference>
<feature type="domain" description="DNA-directed RNA polymerase beta subunit external 1" evidence="14">
    <location>
        <begin position="552"/>
        <end position="620"/>
    </location>
</feature>
<feature type="domain" description="RNA polymerase Rpb2" evidence="13">
    <location>
        <begin position="474"/>
        <end position="542"/>
    </location>
</feature>
<dbReference type="Gene3D" id="2.40.50.100">
    <property type="match status" value="1"/>
</dbReference>
<dbReference type="Gene3D" id="3.90.1800.10">
    <property type="entry name" value="RNA polymerase alpha subunit dimerisation domain"/>
    <property type="match status" value="1"/>
</dbReference>
<keyword evidence="1 6" id="KW-0240">DNA-directed RNA polymerase</keyword>
<dbReference type="Gene3D" id="3.90.1100.10">
    <property type="match status" value="2"/>
</dbReference>
<feature type="domain" description="RNA polymerase beta subunit protrusion" evidence="12">
    <location>
        <begin position="25"/>
        <end position="461"/>
    </location>
</feature>
<evidence type="ECO:0000259" key="9">
    <source>
        <dbReference type="Pfam" id="PF00562"/>
    </source>
</evidence>
<evidence type="ECO:0000259" key="13">
    <source>
        <dbReference type="Pfam" id="PF04565"/>
    </source>
</evidence>
<dbReference type="Gene3D" id="3.90.1110.10">
    <property type="entry name" value="RNA polymerase Rpb2, domain 2"/>
    <property type="match status" value="1"/>
</dbReference>
<evidence type="ECO:0000259" key="14">
    <source>
        <dbReference type="Pfam" id="PF10385"/>
    </source>
</evidence>
<dbReference type="InterPro" id="IPR019462">
    <property type="entry name" value="DNA-dir_RNA_pol_bsu_external_1"/>
</dbReference>
<dbReference type="InterPro" id="IPR037034">
    <property type="entry name" value="RNA_pol_Rpb2_2_sf"/>
</dbReference>
<dbReference type="GO" id="GO:0032549">
    <property type="term" value="F:ribonucleoside binding"/>
    <property type="evidence" value="ECO:0007669"/>
    <property type="project" value="InterPro"/>
</dbReference>
<dbReference type="GO" id="GO:0003899">
    <property type="term" value="F:DNA-directed RNA polymerase activity"/>
    <property type="evidence" value="ECO:0007669"/>
    <property type="project" value="UniProtKB-UniRule"/>
</dbReference>
<accession>A0A098C3R9</accession>
<organism evidence="15 16">
    <name type="scientific">Fermentimonas caenicola</name>
    <dbReference type="NCBI Taxonomy" id="1562970"/>
    <lineage>
        <taxon>Bacteria</taxon>
        <taxon>Pseudomonadati</taxon>
        <taxon>Bacteroidota</taxon>
        <taxon>Bacteroidia</taxon>
        <taxon>Bacteroidales</taxon>
        <taxon>Dysgonomonadaceae</taxon>
        <taxon>Fermentimonas</taxon>
    </lineage>
</organism>
<dbReference type="HAMAP" id="MF_01321">
    <property type="entry name" value="RNApol_bact_RpoB"/>
    <property type="match status" value="1"/>
</dbReference>
<dbReference type="InterPro" id="IPR007642">
    <property type="entry name" value="RNA_pol_Rpb2_2"/>
</dbReference>
<dbReference type="HOGENOM" id="CLU_000524_4_3_10"/>
<evidence type="ECO:0000256" key="4">
    <source>
        <dbReference type="ARBA" id="ARBA00023163"/>
    </source>
</evidence>
<evidence type="ECO:0000313" key="15">
    <source>
        <dbReference type="EMBL" id="CEA16552.1"/>
    </source>
</evidence>
<dbReference type="Pfam" id="PF00562">
    <property type="entry name" value="RNA_pol_Rpb2_6"/>
    <property type="match status" value="1"/>
</dbReference>
<evidence type="ECO:0000256" key="7">
    <source>
        <dbReference type="RuleBase" id="RU000434"/>
    </source>
</evidence>
<dbReference type="InterPro" id="IPR007645">
    <property type="entry name" value="RNA_pol_Rpb2_3"/>
</dbReference>
<dbReference type="Pfam" id="PF04561">
    <property type="entry name" value="RNA_pol_Rpb2_2"/>
    <property type="match status" value="2"/>
</dbReference>
<gene>
    <name evidence="6 15" type="primary">rpoB</name>
    <name evidence="15" type="ORF">ING2E5B_1813</name>
</gene>
<evidence type="ECO:0000259" key="12">
    <source>
        <dbReference type="Pfam" id="PF04563"/>
    </source>
</evidence>
<dbReference type="Gene3D" id="2.30.150.10">
    <property type="entry name" value="DNA-directed RNA polymerase, beta subunit, external 1 domain"/>
    <property type="match status" value="1"/>
</dbReference>
<dbReference type="GO" id="GO:0003677">
    <property type="term" value="F:DNA binding"/>
    <property type="evidence" value="ECO:0007669"/>
    <property type="project" value="UniProtKB-UniRule"/>
</dbReference>
<feature type="domain" description="DNA-directed RNA polymerase subunit 2 hybrid-binding" evidence="9">
    <location>
        <begin position="682"/>
        <end position="1194"/>
    </location>
</feature>
<evidence type="ECO:0000259" key="10">
    <source>
        <dbReference type="Pfam" id="PF04560"/>
    </source>
</evidence>
<dbReference type="NCBIfam" id="NF001616">
    <property type="entry name" value="PRK00405.1"/>
    <property type="match status" value="1"/>
</dbReference>
<dbReference type="Gene3D" id="2.40.270.10">
    <property type="entry name" value="DNA-directed RNA polymerase, subunit 2, domain 6"/>
    <property type="match status" value="2"/>
</dbReference>
<dbReference type="GO" id="GO:0006351">
    <property type="term" value="P:DNA-templated transcription"/>
    <property type="evidence" value="ECO:0007669"/>
    <property type="project" value="UniProtKB-UniRule"/>
</dbReference>
<dbReference type="PANTHER" id="PTHR20856">
    <property type="entry name" value="DNA-DIRECTED RNA POLYMERASE I SUBUNIT 2"/>
    <property type="match status" value="1"/>
</dbReference>
<dbReference type="InterPro" id="IPR010243">
    <property type="entry name" value="RNA_pol_bsu_bac"/>
</dbReference>
<comment type="subunit">
    <text evidence="6 8">The RNAP catalytic core consists of 2 alpha, 1 beta, 1 beta' and 1 omega subunit. When a sigma factor is associated with the core the holoenzyme is formed, which can initiate transcription.</text>
</comment>
<dbReference type="OrthoDB" id="9803954at2"/>
<evidence type="ECO:0000256" key="1">
    <source>
        <dbReference type="ARBA" id="ARBA00022478"/>
    </source>
</evidence>
<keyword evidence="16" id="KW-1185">Reference proteome</keyword>
<dbReference type="InterPro" id="IPR015712">
    <property type="entry name" value="DNA-dir_RNA_pol_su2"/>
</dbReference>
<protein>
    <recommendedName>
        <fullName evidence="6 8">DNA-directed RNA polymerase subunit beta</fullName>
        <shortName evidence="6">RNAP subunit beta</shortName>
        <ecNumber evidence="6 8">2.7.7.6</ecNumber>
    </recommendedName>
    <alternativeName>
        <fullName evidence="6">RNA polymerase subunit beta</fullName>
    </alternativeName>
    <alternativeName>
        <fullName evidence="6">Transcriptase subunit beta</fullName>
    </alternativeName>
</protein>
<reference evidence="15 16" key="1">
    <citation type="submission" date="2014-08" db="EMBL/GenBank/DDBJ databases">
        <authorList>
            <person name="Wibberg D."/>
        </authorList>
    </citation>
    <scope>NUCLEOTIDE SEQUENCE [LARGE SCALE GENOMIC DNA]</scope>
    <source>
        <strain evidence="16">ING2-E5B</strain>
    </source>
</reference>
<dbReference type="AlphaFoldDB" id="A0A098C3R9"/>
<dbReference type="NCBIfam" id="TIGR02013">
    <property type="entry name" value="rpoB"/>
    <property type="match status" value="1"/>
</dbReference>
<dbReference type="Pfam" id="PF04565">
    <property type="entry name" value="RNA_pol_Rpb2_3"/>
    <property type="match status" value="1"/>
</dbReference>
<dbReference type="STRING" id="1562970.ING2E5B_1813"/>
<feature type="domain" description="RNA polymerase Rpb2" evidence="11">
    <location>
        <begin position="149"/>
        <end position="226"/>
    </location>
</feature>
<evidence type="ECO:0000313" key="16">
    <source>
        <dbReference type="Proteomes" id="UP000032417"/>
    </source>
</evidence>
<dbReference type="Pfam" id="PF04560">
    <property type="entry name" value="RNA_pol_Rpb2_7"/>
    <property type="match status" value="1"/>
</dbReference>
<evidence type="ECO:0000256" key="6">
    <source>
        <dbReference type="HAMAP-Rule" id="MF_01321"/>
    </source>
</evidence>
<evidence type="ECO:0000256" key="3">
    <source>
        <dbReference type="ARBA" id="ARBA00022695"/>
    </source>
</evidence>
<dbReference type="SUPFAM" id="SSF64484">
    <property type="entry name" value="beta and beta-prime subunits of DNA dependent RNA-polymerase"/>
    <property type="match status" value="1"/>
</dbReference>
<dbReference type="InterPro" id="IPR007121">
    <property type="entry name" value="RNA_pol_bsu_CS"/>
</dbReference>
<dbReference type="Pfam" id="PF10385">
    <property type="entry name" value="RNA_pol_Rpb2_45"/>
    <property type="match status" value="1"/>
</dbReference>
<comment type="similarity">
    <text evidence="6 7">Belongs to the RNA polymerase beta chain family.</text>
</comment>
<evidence type="ECO:0000259" key="11">
    <source>
        <dbReference type="Pfam" id="PF04561"/>
    </source>
</evidence>
<dbReference type="InterPro" id="IPR007644">
    <property type="entry name" value="RNA_pol_bsu_protrusion"/>
</dbReference>
<dbReference type="InterPro" id="IPR007120">
    <property type="entry name" value="DNA-dir_RNAP_su2_dom"/>
</dbReference>
<dbReference type="InterPro" id="IPR014724">
    <property type="entry name" value="RNA_pol_RPB2_OB-fold"/>
</dbReference>
<name>A0A098C3R9_9BACT</name>
<sequence length="1270" mass="142616">MSSNKANQRINFASIKNPLDFPDFLEVQLQSFQDFIQLDTPPESRKKEGLYKVFTENFPITDTRNNFVLEFLDYYVDPPRYSIDECVDRGLTYSVPLKAKLYLYCTDPDHEDFTPVIQDVYLGTIPYMTEKGTFVINGAERVIVSQLHRSPGVFFGQSLHANGSVLYSARVIPFRGSWIEFATDINNVMYAYIDRKKKLPVTTLLRAIGFENDKDILEIFDLAEEVKANKTNLKKVLGRKLAARVLKSWMEDFVDEDTGEVTSIERNEVIIERETILEQEHIDEIIESGVSYILLHKEASNSIDYSIIYNTLQKDPSNSEIDAIKHIYRLLRSAEPADDSSAREVINNLFFSEKRYDLGDVGRYRINKKLNLNIADDIRVLTKEDIIEIIKYLIELINSKAVVDDIDHLSNRRVRTVGEQLYTQFGIGLTRMARIIRERMNVRDNEVFTPIDLINAKTISSVINTFFGTNALSQFMDQTNPLAEITHKRRLSALGPGGLSRERAGFEVRDVHFTHYGRLCPIETPEGPNIGLISSLCVYAKINDLGFIETPYRKAENGVVNINNEDIIYLAAEEEEEKIIAQGNAPLDENGRFINPRVKSRQDADYPVVAPEEVDLMDVSPMQIASIAASLIPFLEHDDANRALMGSNMMRQAVPLIRTEAPIVGTGIEGNVIKDSRTQIVAEGNGVITYVDATTIKIKYERTEEEEFTSFEDSEKTYNIPKFRKTNQNTTVDLRPICSVGQQVKAGEILTDGYATENGELALGKNLKVAFMPWKGYNFEDAIVLNERMVSEDVFTSVHVEEFSLEVRETKRGMEELTSDIPNVSEEATKDLDERGIVRVGARIKPGDILIGKITPKGESDPSPEEKLLRAIFGDKAGDVKDASLKASPSLKGVVIHTNLFSKASKKGKTKLSNKAILPKLDEEYEAKFEELRKILIEKLIKLTDGKTSAGVKDYTNIDIVPKGAKFTPKILSDIDYQSVQLNKWTTDTHKNTLIRATVINYLRRFKELDAELKRKRFDLTIGDELPSGIMQSAKVYVAKKRKIQVGDKMAGRHGNKGIVSKIVRQEDMPFLADGTPVDIVLNPLGVPSRMNLGQIFETVLGWSGKQLGVKFATPIFDGAQLEDMNEWTDKAGIPAYGKTYLYDGGTGERFDQPATVGIIYMLKLGHMVEDKMHARSIGPYSLITQQPLGGKAQFGGQRFGEMEVWALEAFGASHILQEILTVKSDDVVGRSKAYEAIVKGEAMPQPGIPESLNVLIHELQGLGLDISLD</sequence>
<comment type="function">
    <text evidence="6 8">DNA-dependent RNA polymerase catalyzes the transcription of DNA into RNA using the four ribonucleoside triphosphates as substrates.</text>
</comment>
<dbReference type="EMBL" id="LN515532">
    <property type="protein sequence ID" value="CEA16552.1"/>
    <property type="molecule type" value="Genomic_DNA"/>
</dbReference>
<evidence type="ECO:0000256" key="8">
    <source>
        <dbReference type="RuleBase" id="RU363031"/>
    </source>
</evidence>
<feature type="domain" description="RNA polymerase Rpb2" evidence="11">
    <location>
        <begin position="289"/>
        <end position="415"/>
    </location>
</feature>
<keyword evidence="2 6" id="KW-0808">Transferase</keyword>
<dbReference type="KEGG" id="pbt:ING2E5B_1813"/>
<dbReference type="Gene3D" id="2.40.50.150">
    <property type="match status" value="1"/>
</dbReference>
<keyword evidence="4 6" id="KW-0804">Transcription</keyword>
<comment type="catalytic activity">
    <reaction evidence="5 6 8">
        <text>RNA(n) + a ribonucleoside 5'-triphosphate = RNA(n+1) + diphosphate</text>
        <dbReference type="Rhea" id="RHEA:21248"/>
        <dbReference type="Rhea" id="RHEA-COMP:14527"/>
        <dbReference type="Rhea" id="RHEA-COMP:17342"/>
        <dbReference type="ChEBI" id="CHEBI:33019"/>
        <dbReference type="ChEBI" id="CHEBI:61557"/>
        <dbReference type="ChEBI" id="CHEBI:140395"/>
        <dbReference type="EC" id="2.7.7.6"/>
    </reaction>
</comment>
<dbReference type="EC" id="2.7.7.6" evidence="6 8"/>
<dbReference type="PROSITE" id="PS01166">
    <property type="entry name" value="RNA_POL_BETA"/>
    <property type="match status" value="1"/>
</dbReference>
<evidence type="ECO:0000256" key="5">
    <source>
        <dbReference type="ARBA" id="ARBA00048552"/>
    </source>
</evidence>
<dbReference type="InterPro" id="IPR042107">
    <property type="entry name" value="DNA-dir_RNA_pol_bsu_ext_1_sf"/>
</dbReference>
<feature type="domain" description="RNA polymerase Rpb2" evidence="10">
    <location>
        <begin position="1196"/>
        <end position="1269"/>
    </location>
</feature>
<dbReference type="GO" id="GO:0000428">
    <property type="term" value="C:DNA-directed RNA polymerase complex"/>
    <property type="evidence" value="ECO:0007669"/>
    <property type="project" value="UniProtKB-KW"/>
</dbReference>
<dbReference type="Pfam" id="PF04563">
    <property type="entry name" value="RNA_pol_Rpb2_1"/>
    <property type="match status" value="1"/>
</dbReference>
<keyword evidence="3 6" id="KW-0548">Nucleotidyltransferase</keyword>
<dbReference type="InterPro" id="IPR037033">
    <property type="entry name" value="DNA-dir_RNAP_su2_hyb_sf"/>
</dbReference>
<evidence type="ECO:0000256" key="2">
    <source>
        <dbReference type="ARBA" id="ARBA00022679"/>
    </source>
</evidence>
<dbReference type="InterPro" id="IPR007641">
    <property type="entry name" value="RNA_pol_Rpb2_7"/>
</dbReference>
<dbReference type="Proteomes" id="UP000032417">
    <property type="component" value="Chromosome 1"/>
</dbReference>